<gene>
    <name evidence="2" type="ORF">PAPYR_10516</name>
</gene>
<dbReference type="PANTHER" id="PTHR44499">
    <property type="entry name" value="JOUBERIN"/>
    <property type="match status" value="1"/>
</dbReference>
<keyword evidence="3" id="KW-1185">Reference proteome</keyword>
<dbReference type="Gene3D" id="2.130.10.10">
    <property type="entry name" value="YVTN repeat-like/Quinoprotein amine dehydrogenase"/>
    <property type="match status" value="1"/>
</dbReference>
<feature type="region of interest" description="Disordered" evidence="1">
    <location>
        <begin position="242"/>
        <end position="268"/>
    </location>
</feature>
<dbReference type="InterPro" id="IPR015943">
    <property type="entry name" value="WD40/YVTN_repeat-like_dom_sf"/>
</dbReference>
<dbReference type="InterPro" id="IPR036322">
    <property type="entry name" value="WD40_repeat_dom_sf"/>
</dbReference>
<feature type="compositionally biased region" description="Low complexity" evidence="1">
    <location>
        <begin position="412"/>
        <end position="425"/>
    </location>
</feature>
<feature type="region of interest" description="Disordered" evidence="1">
    <location>
        <begin position="287"/>
        <end position="397"/>
    </location>
</feature>
<dbReference type="InterPro" id="IPR052803">
    <property type="entry name" value="Cilium-Associated_Jouberin"/>
</dbReference>
<evidence type="ECO:0000256" key="1">
    <source>
        <dbReference type="SAM" id="MobiDB-lite"/>
    </source>
</evidence>
<dbReference type="PANTHER" id="PTHR44499:SF1">
    <property type="entry name" value="JOUBERIN"/>
    <property type="match status" value="1"/>
</dbReference>
<evidence type="ECO:0000313" key="3">
    <source>
        <dbReference type="Proteomes" id="UP001141327"/>
    </source>
</evidence>
<sequence>MWSADGTGVILRWRCVGPPQEWTVIECVRHSAMALRMLDVARGHAVCQQYSGHISHEYPLRSSLSPDGRFVVSGSEDGKLSGMGALAARYGIYFWNAPSGLPASIPGGSRVAAPPGSGQAASQAAGVPRRFVTSAVGANALPKSGGGAAPATGGGQQGTIDVGYVEPLCDVAWHPLENVLAVCSFAPLQPIHLLCHVEEAPASAPKSADGRDPSLSTAVMREKFVELVHTARSVMLLRQRPMGAAGGATPGRPELGSGGPVLPGSLQTPAMQGFVNSVMALQAATPSRVPPLSPLPPGGLDGLNSARSTRSVRRHRASARRGSTVTPPLTPVEPPAAPLGATGERSPIPRTPAVVPAQPISAAAAGTASQPNSPPQEDAGAAPPGRANQPPLPRPSDAATNLLALLARASAGRRATATATPAATAPQEPGESEATPAGPLVRGLSSVGPVPAVSQPQPSGLATAGGPSIPSRADHPPAAAATPTPTPAPARRVGGGLSGLVDLLGGPRAPLLASPTTPLSHKAATPPLMPQSRRGGIAELMAQLEARRPPPQQPPPAPQPPQQPEGEVSLEDLQEASAEGAPPAK</sequence>
<dbReference type="SUPFAM" id="SSF50978">
    <property type="entry name" value="WD40 repeat-like"/>
    <property type="match status" value="1"/>
</dbReference>
<organism evidence="2 3">
    <name type="scientific">Paratrimastix pyriformis</name>
    <dbReference type="NCBI Taxonomy" id="342808"/>
    <lineage>
        <taxon>Eukaryota</taxon>
        <taxon>Metamonada</taxon>
        <taxon>Preaxostyla</taxon>
        <taxon>Paratrimastigidae</taxon>
        <taxon>Paratrimastix</taxon>
    </lineage>
</organism>
<accession>A0ABQ8U7L9</accession>
<feature type="compositionally biased region" description="Basic residues" evidence="1">
    <location>
        <begin position="310"/>
        <end position="319"/>
    </location>
</feature>
<feature type="compositionally biased region" description="Pro residues" evidence="1">
    <location>
        <begin position="328"/>
        <end position="337"/>
    </location>
</feature>
<feature type="region of interest" description="Disordered" evidence="1">
    <location>
        <begin position="412"/>
        <end position="585"/>
    </location>
</feature>
<dbReference type="Proteomes" id="UP001141327">
    <property type="component" value="Unassembled WGS sequence"/>
</dbReference>
<evidence type="ECO:0000313" key="2">
    <source>
        <dbReference type="EMBL" id="KAJ4454718.1"/>
    </source>
</evidence>
<reference evidence="2" key="1">
    <citation type="journal article" date="2022" name="bioRxiv">
        <title>Genomics of Preaxostyla Flagellates Illuminates Evolutionary Transitions and the Path Towards Mitochondrial Loss.</title>
        <authorList>
            <person name="Novak L.V.F."/>
            <person name="Treitli S.C."/>
            <person name="Pyrih J."/>
            <person name="Halakuc P."/>
            <person name="Pipaliya S.V."/>
            <person name="Vacek V."/>
            <person name="Brzon O."/>
            <person name="Soukal P."/>
            <person name="Eme L."/>
            <person name="Dacks J.B."/>
            <person name="Karnkowska A."/>
            <person name="Elias M."/>
            <person name="Hampl V."/>
        </authorList>
    </citation>
    <scope>NUCLEOTIDE SEQUENCE</scope>
    <source>
        <strain evidence="2">RCP-MX</strain>
    </source>
</reference>
<protein>
    <submittedName>
        <fullName evidence="2">Uncharacterized protein</fullName>
    </submittedName>
</protein>
<dbReference type="EMBL" id="JAPMOS010000138">
    <property type="protein sequence ID" value="KAJ4454718.1"/>
    <property type="molecule type" value="Genomic_DNA"/>
</dbReference>
<name>A0ABQ8U7L9_9EUKA</name>
<comment type="caution">
    <text evidence="2">The sequence shown here is derived from an EMBL/GenBank/DDBJ whole genome shotgun (WGS) entry which is preliminary data.</text>
</comment>
<feature type="compositionally biased region" description="Pro residues" evidence="1">
    <location>
        <begin position="288"/>
        <end position="297"/>
    </location>
</feature>
<proteinExistence type="predicted"/>
<feature type="compositionally biased region" description="Pro residues" evidence="1">
    <location>
        <begin position="549"/>
        <end position="563"/>
    </location>
</feature>